<evidence type="ECO:0000313" key="3">
    <source>
        <dbReference type="EMBL" id="MBA8793312.1"/>
    </source>
</evidence>
<dbReference type="PANTHER" id="PTHR38768:SF1">
    <property type="entry name" value="UPF0502 PROTEIN YCEH"/>
    <property type="match status" value="1"/>
</dbReference>
<dbReference type="InterPro" id="IPR036388">
    <property type="entry name" value="WH-like_DNA-bd_sf"/>
</dbReference>
<dbReference type="Pfam" id="PF13649">
    <property type="entry name" value="Methyltransf_25"/>
    <property type="match status" value="1"/>
</dbReference>
<dbReference type="CDD" id="cd02440">
    <property type="entry name" value="AdoMet_MTases"/>
    <property type="match status" value="1"/>
</dbReference>
<evidence type="ECO:0000259" key="2">
    <source>
        <dbReference type="Pfam" id="PF13649"/>
    </source>
</evidence>
<comment type="caution">
    <text evidence="3">The sequence shown here is derived from an EMBL/GenBank/DDBJ whole genome shotgun (WGS) entry which is preliminary data.</text>
</comment>
<keyword evidence="4" id="KW-1185">Reference proteome</keyword>
<organism evidence="3 4">
    <name type="scientific">Microlunatus kandeliicorticis</name>
    <dbReference type="NCBI Taxonomy" id="1759536"/>
    <lineage>
        <taxon>Bacteria</taxon>
        <taxon>Bacillati</taxon>
        <taxon>Actinomycetota</taxon>
        <taxon>Actinomycetes</taxon>
        <taxon>Propionibacteriales</taxon>
        <taxon>Propionibacteriaceae</taxon>
        <taxon>Microlunatus</taxon>
    </lineage>
</organism>
<dbReference type="Gene3D" id="3.40.50.150">
    <property type="entry name" value="Vaccinia Virus protein VP39"/>
    <property type="match status" value="1"/>
</dbReference>
<dbReference type="Pfam" id="PF04337">
    <property type="entry name" value="DUF480"/>
    <property type="match status" value="1"/>
</dbReference>
<reference evidence="3 4" key="1">
    <citation type="submission" date="2020-07" db="EMBL/GenBank/DDBJ databases">
        <title>Sequencing the genomes of 1000 actinobacteria strains.</title>
        <authorList>
            <person name="Klenk H.-P."/>
        </authorList>
    </citation>
    <scope>NUCLEOTIDE SEQUENCE [LARGE SCALE GENOMIC DNA]</scope>
    <source>
        <strain evidence="3 4">DSM 100723</strain>
    </source>
</reference>
<comment type="similarity">
    <text evidence="1">Belongs to the UPF0502 family.</text>
</comment>
<dbReference type="HAMAP" id="MF_01584">
    <property type="entry name" value="UPF0502"/>
    <property type="match status" value="1"/>
</dbReference>
<protein>
    <recommendedName>
        <fullName evidence="2">Methyltransferase domain-containing protein</fullName>
    </recommendedName>
</protein>
<dbReference type="EMBL" id="JACGWT010000001">
    <property type="protein sequence ID" value="MBA8793312.1"/>
    <property type="molecule type" value="Genomic_DNA"/>
</dbReference>
<dbReference type="InterPro" id="IPR041698">
    <property type="entry name" value="Methyltransf_25"/>
</dbReference>
<dbReference type="SUPFAM" id="SSF46785">
    <property type="entry name" value="Winged helix' DNA-binding domain"/>
    <property type="match status" value="2"/>
</dbReference>
<dbReference type="SUPFAM" id="SSF53335">
    <property type="entry name" value="S-adenosyl-L-methionine-dependent methyltransferases"/>
    <property type="match status" value="1"/>
</dbReference>
<gene>
    <name evidence="3" type="ORF">FHX74_000906</name>
</gene>
<evidence type="ECO:0000313" key="4">
    <source>
        <dbReference type="Proteomes" id="UP000523079"/>
    </source>
</evidence>
<evidence type="ECO:0000256" key="1">
    <source>
        <dbReference type="HAMAP-Rule" id="MF_01584"/>
    </source>
</evidence>
<feature type="domain" description="Methyltransferase" evidence="2">
    <location>
        <begin position="240"/>
        <end position="335"/>
    </location>
</feature>
<dbReference type="Proteomes" id="UP000523079">
    <property type="component" value="Unassembled WGS sequence"/>
</dbReference>
<sequence length="407" mass="43982">MSDRLTLDPVEQRVLGALLEKQRTVPDSYPLSLNALRAACNQATSREPVTDYDEPTLVDVLGRLRDRELVRFVRTTGLRVVKYHQRLEERLVLDPAGAALVAVLLLRGPQSAGELKTRTERLHGFADREAVERTLAELAALDPPLVEQRERRAGQHDPRWAHLLGAGTLAAPTVATAPTVDREAVLADGAPARDRRVAAGYDRLAGAYTEALSDDLADKPFDRWVLDRLAADTEAGAPGLDLGCGPGQVAGRLAGHGLRMTGLDLSAGMLDRARGLHPDVDFVQGGFAVPPMPRGGDPRRPGWAVVTAWYALVHLAGSELERTVAAWARVVQPRGRLALATHVGSSVEHPGTLFGVDSDLDFVLHDPAAVLAAVTAAGLTDVEWYRRGPLPHEAPTERLYVLARRPS</sequence>
<dbReference type="Gene3D" id="1.10.10.10">
    <property type="entry name" value="Winged helix-like DNA-binding domain superfamily/Winged helix DNA-binding domain"/>
    <property type="match status" value="2"/>
</dbReference>
<name>A0A7W3IQD4_9ACTN</name>
<dbReference type="InterPro" id="IPR029063">
    <property type="entry name" value="SAM-dependent_MTases_sf"/>
</dbReference>
<dbReference type="InterPro" id="IPR036390">
    <property type="entry name" value="WH_DNA-bd_sf"/>
</dbReference>
<dbReference type="RefSeq" id="WP_328823612.1">
    <property type="nucleotide sequence ID" value="NZ_JACGWT010000001.1"/>
</dbReference>
<accession>A0A7W3IQD4</accession>
<dbReference type="PANTHER" id="PTHR38768">
    <property type="entry name" value="UPF0502 PROTEIN YCEH"/>
    <property type="match status" value="1"/>
</dbReference>
<proteinExistence type="inferred from homology"/>
<dbReference type="AlphaFoldDB" id="A0A7W3IQD4"/>
<dbReference type="InterPro" id="IPR007432">
    <property type="entry name" value="DUF480"/>
</dbReference>